<evidence type="ECO:0000256" key="1">
    <source>
        <dbReference type="SAM" id="SignalP"/>
    </source>
</evidence>
<gene>
    <name evidence="2" type="ORF">I7X13_21090</name>
</gene>
<sequence>MTRALFPVLTRSLMLLAVSVFLIGPAAAQAPAWQWGLQTTNPAPADGSTAMGYAVATDAAGRVYVGGAINESATSGPVSRSFGSAGTVGPGRNGFIAQVTAAGQWAWTTAAVPSGTSSTPPHISVNSVAVTAGGDVYATGTVAGSGVQVGSQNQALGGTGQGVFVARLSSMGVCQWVQVVEMTAFLPPVLAIDPGTGGVVLVGAYQGSPSFGGTALPASNFYRSGSVYVARLSAAGQWLSATASAGAVGVISLNAAVGPAGQVAIVGSHGAGTIAFGSNTLTAPTGADESFIVAQLSPANQWQWAVGGRNAGYNNSVTLSAAYTATGALWVCGRGVDGSVVGPITLSAPITSGSTSYTGFLGQLSATGQWGTVQQLPPSSAGLSVLGWLAADAAGNAVTMGGLRGYAGAVQTTIGSHTLTAPSAGLVLYIASLSSAGQWRYVATVPQPALADGLNPTGMTLDGSGSLYFTGGLKGGLTLGSTTLMGSASSTNWGDVVLGKLTNATALGTRSSAAAALALLPNPAHSRATLQLPAASQAPSVTLTDALGRTARTYLLPAHSSTATLDLTGLAPGLYVVRCDAALGRLVVE</sequence>
<evidence type="ECO:0000313" key="3">
    <source>
        <dbReference type="Proteomes" id="UP000625631"/>
    </source>
</evidence>
<feature type="chain" id="PRO_5047446509" evidence="1">
    <location>
        <begin position="29"/>
        <end position="589"/>
    </location>
</feature>
<proteinExistence type="predicted"/>
<keyword evidence="1" id="KW-0732">Signal</keyword>
<organism evidence="2 3">
    <name type="scientific">Hymenobacter negativus</name>
    <dbReference type="NCBI Taxonomy" id="2795026"/>
    <lineage>
        <taxon>Bacteria</taxon>
        <taxon>Pseudomonadati</taxon>
        <taxon>Bacteroidota</taxon>
        <taxon>Cytophagia</taxon>
        <taxon>Cytophagales</taxon>
        <taxon>Hymenobacteraceae</taxon>
        <taxon>Hymenobacter</taxon>
    </lineage>
</organism>
<keyword evidence="3" id="KW-1185">Reference proteome</keyword>
<name>A0ABS0QD47_9BACT</name>
<dbReference type="Proteomes" id="UP000625631">
    <property type="component" value="Unassembled WGS sequence"/>
</dbReference>
<dbReference type="EMBL" id="JAEDAE010000017">
    <property type="protein sequence ID" value="MBH8560565.1"/>
    <property type="molecule type" value="Genomic_DNA"/>
</dbReference>
<feature type="signal peptide" evidence="1">
    <location>
        <begin position="1"/>
        <end position="28"/>
    </location>
</feature>
<accession>A0ABS0QD47</accession>
<protein>
    <submittedName>
        <fullName evidence="2">T9SS type A sorting domain-containing protein</fullName>
    </submittedName>
</protein>
<dbReference type="RefSeq" id="WP_198077012.1">
    <property type="nucleotide sequence ID" value="NZ_JAEDAE010000017.1"/>
</dbReference>
<reference evidence="2 3" key="1">
    <citation type="submission" date="2020-12" db="EMBL/GenBank/DDBJ databases">
        <title>Hymenobacter sp.</title>
        <authorList>
            <person name="Kim M.K."/>
        </authorList>
    </citation>
    <scope>NUCLEOTIDE SEQUENCE [LARGE SCALE GENOMIC DNA]</scope>
    <source>
        <strain evidence="2 3">BT442</strain>
    </source>
</reference>
<comment type="caution">
    <text evidence="2">The sequence shown here is derived from an EMBL/GenBank/DDBJ whole genome shotgun (WGS) entry which is preliminary data.</text>
</comment>
<evidence type="ECO:0000313" key="2">
    <source>
        <dbReference type="EMBL" id="MBH8560565.1"/>
    </source>
</evidence>